<feature type="region of interest" description="Disordered" evidence="1">
    <location>
        <begin position="113"/>
        <end position="143"/>
    </location>
</feature>
<evidence type="ECO:0000313" key="2">
    <source>
        <dbReference type="EMBL" id="CAF1325974.1"/>
    </source>
</evidence>
<comment type="caution">
    <text evidence="2">The sequence shown here is derived from an EMBL/GenBank/DDBJ whole genome shotgun (WGS) entry which is preliminary data.</text>
</comment>
<evidence type="ECO:0000313" key="3">
    <source>
        <dbReference type="Proteomes" id="UP000663852"/>
    </source>
</evidence>
<name>A0A815FNE3_ADIRI</name>
<sequence>MPNRPRKYQPRKKFRCGRLVLNSNGTIKTVDLKCGGGTRLCQWRHGQMNFRDVHQELLKVYNLRHKQNQTYLYDFQRQRIDASQYRTFREYINRNGLHGNNIVVYLCTHKDDDLPPPPSTTTTTTTTNDIPPNEEESRSHEEPYKLSIEYSFNDSINELMQKARQLVDQDRSNRIHQQIYEKICVIYGYVFGIIIPLQQSLQRSDQLSTHLDQLNNVCQTFESTKSLFHENRDKFHQLPLFVTVFNSFSQLYNNVQVLQVCCSRSVKRENIDASDTNIEIIQIESVSSTNVSYEEAERTLQTLVKLFNRLLSVVKSECTASFQELIVSSIETLNSIESSASENMHVLQSIQNQLKKELTDQTLLQPKTSSDFNLFHLCRDALVTLGNLIKLLKQLAS</sequence>
<dbReference type="EMBL" id="CAJNOJ010000239">
    <property type="protein sequence ID" value="CAF1325974.1"/>
    <property type="molecule type" value="Genomic_DNA"/>
</dbReference>
<dbReference type="OrthoDB" id="10025645at2759"/>
<dbReference type="AlphaFoldDB" id="A0A815FNE3"/>
<dbReference type="Proteomes" id="UP000663852">
    <property type="component" value="Unassembled WGS sequence"/>
</dbReference>
<reference evidence="2" key="1">
    <citation type="submission" date="2021-02" db="EMBL/GenBank/DDBJ databases">
        <authorList>
            <person name="Nowell W R."/>
        </authorList>
    </citation>
    <scope>NUCLEOTIDE SEQUENCE</scope>
</reference>
<gene>
    <name evidence="2" type="ORF">EDS130_LOCUS31921</name>
</gene>
<organism evidence="2 3">
    <name type="scientific">Adineta ricciae</name>
    <name type="common">Rotifer</name>
    <dbReference type="NCBI Taxonomy" id="249248"/>
    <lineage>
        <taxon>Eukaryota</taxon>
        <taxon>Metazoa</taxon>
        <taxon>Spiralia</taxon>
        <taxon>Gnathifera</taxon>
        <taxon>Rotifera</taxon>
        <taxon>Eurotatoria</taxon>
        <taxon>Bdelloidea</taxon>
        <taxon>Adinetida</taxon>
        <taxon>Adinetidae</taxon>
        <taxon>Adineta</taxon>
    </lineage>
</organism>
<evidence type="ECO:0000256" key="1">
    <source>
        <dbReference type="SAM" id="MobiDB-lite"/>
    </source>
</evidence>
<protein>
    <submittedName>
        <fullName evidence="2">Uncharacterized protein</fullName>
    </submittedName>
</protein>
<proteinExistence type="predicted"/>
<accession>A0A815FNE3</accession>